<name>A0ACB7ZSD1_9AGAM</name>
<accession>A0ACB7ZSD1</accession>
<organism evidence="1 2">
    <name type="scientific">Hygrophoropsis aurantiaca</name>
    <dbReference type="NCBI Taxonomy" id="72124"/>
    <lineage>
        <taxon>Eukaryota</taxon>
        <taxon>Fungi</taxon>
        <taxon>Dikarya</taxon>
        <taxon>Basidiomycota</taxon>
        <taxon>Agaricomycotina</taxon>
        <taxon>Agaricomycetes</taxon>
        <taxon>Agaricomycetidae</taxon>
        <taxon>Boletales</taxon>
        <taxon>Coniophorineae</taxon>
        <taxon>Hygrophoropsidaceae</taxon>
        <taxon>Hygrophoropsis</taxon>
    </lineage>
</organism>
<reference evidence="1" key="1">
    <citation type="journal article" date="2021" name="New Phytol.">
        <title>Evolutionary innovations through gain and loss of genes in the ectomycorrhizal Boletales.</title>
        <authorList>
            <person name="Wu G."/>
            <person name="Miyauchi S."/>
            <person name="Morin E."/>
            <person name="Kuo A."/>
            <person name="Drula E."/>
            <person name="Varga T."/>
            <person name="Kohler A."/>
            <person name="Feng B."/>
            <person name="Cao Y."/>
            <person name="Lipzen A."/>
            <person name="Daum C."/>
            <person name="Hundley H."/>
            <person name="Pangilinan J."/>
            <person name="Johnson J."/>
            <person name="Barry K."/>
            <person name="LaButti K."/>
            <person name="Ng V."/>
            <person name="Ahrendt S."/>
            <person name="Min B."/>
            <person name="Choi I.G."/>
            <person name="Park H."/>
            <person name="Plett J.M."/>
            <person name="Magnuson J."/>
            <person name="Spatafora J.W."/>
            <person name="Nagy L.G."/>
            <person name="Henrissat B."/>
            <person name="Grigoriev I.V."/>
            <person name="Yang Z.L."/>
            <person name="Xu J."/>
            <person name="Martin F.M."/>
        </authorList>
    </citation>
    <scope>NUCLEOTIDE SEQUENCE</scope>
    <source>
        <strain evidence="1">ATCC 28755</strain>
    </source>
</reference>
<proteinExistence type="predicted"/>
<protein>
    <submittedName>
        <fullName evidence="1">Uncharacterized protein</fullName>
    </submittedName>
</protein>
<evidence type="ECO:0000313" key="1">
    <source>
        <dbReference type="EMBL" id="KAH7903762.1"/>
    </source>
</evidence>
<evidence type="ECO:0000313" key="2">
    <source>
        <dbReference type="Proteomes" id="UP000790377"/>
    </source>
</evidence>
<keyword evidence="2" id="KW-1185">Reference proteome</keyword>
<dbReference type="EMBL" id="MU268775">
    <property type="protein sequence ID" value="KAH7903762.1"/>
    <property type="molecule type" value="Genomic_DNA"/>
</dbReference>
<comment type="caution">
    <text evidence="1">The sequence shown here is derived from an EMBL/GenBank/DDBJ whole genome shotgun (WGS) entry which is preliminary data.</text>
</comment>
<sequence length="513" mass="58325">MHHALTISEIIHEIFSYLPEPDIHSLNVAHKRSAGYTTLTALAVTCRSFRESALALRWRRLRGIRPLIPLFPRDIWQEYNPGDYDPNELDLDFGRLPSKEEWICFESYTSRIREIHINMRAFEGVVNVMATLSMKYANASECHLFPNLQTLTWYSQEKTELPFAHLFFLPSLCCLTLRFDGFDGRRAPGLLLLLEHQYPRLKQFNISGFFCSRNILELRAFQQLESLDCDEIDESALGYLAKLATLKDLSFYLRDPIPSSVVFNEGFVNLQTLSITADEISAAVSFLLSTQLSLKSIHIAIIGRRQPLLSTSLQQLFSRVSTGLCHTRLTQIHLLRSDSCPQDESLDIAALRPLFSFSKLRYVHIDGLCLFDLSDDTLVELADTWPHLEELELNYGSGWGRTSKITFKGLKSLIRACPLLQTLALAIDATQLNVVSSTTPGEDIHNDNIETLNLEDSIIENPAAVALILGELFCSLKEVQVDFYSRRGLYGRLWSEVNSHLLKRRANKQEIGL</sequence>
<dbReference type="Proteomes" id="UP000790377">
    <property type="component" value="Unassembled WGS sequence"/>
</dbReference>
<gene>
    <name evidence="1" type="ORF">BJ138DRAFT_1167664</name>
</gene>